<keyword evidence="3" id="KW-1185">Reference proteome</keyword>
<feature type="region of interest" description="Disordered" evidence="1">
    <location>
        <begin position="60"/>
        <end position="126"/>
    </location>
</feature>
<evidence type="ECO:0000313" key="2">
    <source>
        <dbReference type="EMBL" id="RDX50323.1"/>
    </source>
</evidence>
<evidence type="ECO:0000256" key="1">
    <source>
        <dbReference type="SAM" id="MobiDB-lite"/>
    </source>
</evidence>
<dbReference type="AlphaFoldDB" id="A0A371DCT0"/>
<sequence>MLSDVDTGTPAARARTRAKHGDSANEARQLPDAERSRVMTTAAKYSTAWFVMPVRTALRSARHREPGRRSTSSRAGSVCRRGGGGEVGNGGEDGGRRVGRKGLGGCLIGRQRGRSSAASGWKGPRYGRPVAVSGGRACWESHERERGPCVGQVRKEG</sequence>
<feature type="compositionally biased region" description="Basic and acidic residues" evidence="1">
    <location>
        <begin position="19"/>
        <end position="37"/>
    </location>
</feature>
<name>A0A371DCT0_9APHY</name>
<reference evidence="2 3" key="1">
    <citation type="journal article" date="2018" name="Biotechnol. Biofuels">
        <title>Integrative visual omics of the white-rot fungus Polyporus brumalis exposes the biotechnological potential of its oxidative enzymes for delignifying raw plant biomass.</title>
        <authorList>
            <person name="Miyauchi S."/>
            <person name="Rancon A."/>
            <person name="Drula E."/>
            <person name="Hage H."/>
            <person name="Chaduli D."/>
            <person name="Favel A."/>
            <person name="Grisel S."/>
            <person name="Henrissat B."/>
            <person name="Herpoel-Gimbert I."/>
            <person name="Ruiz-Duenas F.J."/>
            <person name="Chevret D."/>
            <person name="Hainaut M."/>
            <person name="Lin J."/>
            <person name="Wang M."/>
            <person name="Pangilinan J."/>
            <person name="Lipzen A."/>
            <person name="Lesage-Meessen L."/>
            <person name="Navarro D."/>
            <person name="Riley R."/>
            <person name="Grigoriev I.V."/>
            <person name="Zhou S."/>
            <person name="Raouche S."/>
            <person name="Rosso M.N."/>
        </authorList>
    </citation>
    <scope>NUCLEOTIDE SEQUENCE [LARGE SCALE GENOMIC DNA]</scope>
    <source>
        <strain evidence="2 3">BRFM 1820</strain>
    </source>
</reference>
<evidence type="ECO:0000313" key="3">
    <source>
        <dbReference type="Proteomes" id="UP000256964"/>
    </source>
</evidence>
<dbReference type="Proteomes" id="UP000256964">
    <property type="component" value="Unassembled WGS sequence"/>
</dbReference>
<feature type="region of interest" description="Disordered" evidence="1">
    <location>
        <begin position="1"/>
        <end position="37"/>
    </location>
</feature>
<dbReference type="EMBL" id="KZ857400">
    <property type="protein sequence ID" value="RDX50323.1"/>
    <property type="molecule type" value="Genomic_DNA"/>
</dbReference>
<protein>
    <submittedName>
        <fullName evidence="2">Uncharacterized protein</fullName>
    </submittedName>
</protein>
<feature type="compositionally biased region" description="Gly residues" evidence="1">
    <location>
        <begin position="81"/>
        <end position="92"/>
    </location>
</feature>
<gene>
    <name evidence="2" type="ORF">OH76DRAFT_470125</name>
</gene>
<proteinExistence type="predicted"/>
<organism evidence="2 3">
    <name type="scientific">Lentinus brumalis</name>
    <dbReference type="NCBI Taxonomy" id="2498619"/>
    <lineage>
        <taxon>Eukaryota</taxon>
        <taxon>Fungi</taxon>
        <taxon>Dikarya</taxon>
        <taxon>Basidiomycota</taxon>
        <taxon>Agaricomycotina</taxon>
        <taxon>Agaricomycetes</taxon>
        <taxon>Polyporales</taxon>
        <taxon>Polyporaceae</taxon>
        <taxon>Lentinus</taxon>
    </lineage>
</organism>
<accession>A0A371DCT0</accession>